<keyword evidence="4" id="KW-0410">Iron transport</keyword>
<dbReference type="Pfam" id="PF00593">
    <property type="entry name" value="TonB_dep_Rec_b-barrel"/>
    <property type="match status" value="1"/>
</dbReference>
<evidence type="ECO:0000256" key="9">
    <source>
        <dbReference type="ARBA" id="ARBA00023077"/>
    </source>
</evidence>
<keyword evidence="16" id="KW-1185">Reference proteome</keyword>
<comment type="caution">
    <text evidence="15">The sequence shown here is derived from an EMBL/GenBank/DDBJ whole genome shotgun (WGS) entry which is preliminary data.</text>
</comment>
<dbReference type="InterPro" id="IPR000531">
    <property type="entry name" value="Beta-barrel_TonB"/>
</dbReference>
<evidence type="ECO:0000256" key="7">
    <source>
        <dbReference type="ARBA" id="ARBA00023004"/>
    </source>
</evidence>
<dbReference type="InterPro" id="IPR036942">
    <property type="entry name" value="Beta-barrel_TonB_sf"/>
</dbReference>
<sequence length="781" mass="85975">MTGLTNPSYRRSNGHRIVAPMLALSLAIVGNTRAGTAATSQIDLPAQSLAASLDSLAKTSGAKLIYADSLVNGIQADALHGEFSVPQALERLLNKHGLQFENVGDGVITIKKAPPAPKPQSVRDDSIFELGEVTVSDREDGNKLTSKDIATSVDIMYADKIQDQNVITAYDLLHRMPGVQITQFGQGTTTGKFSFRAFNGEGNINAVKLLIDGIPSNTNDGNMPFIDALFPLDIESIEIVRGTNDPRYGLHNIAGNANIRTAAGGNYVKGRISYGSFGTHEIQSGLGIEKNGFTQNYAISYRGLDGYRDHGDSEKNSFSGKWFYTGDDNRYKIGLSARWSDADSKEPGYLTYEEQLADPTQSLPRNATDGGKRSVGQVSVHLDANFTDQLFWSIKSYGNYYDDQRFVKFNGNNPLTPASLRQQERGGEETQFGAITSLTYHPVIEWLEDFILESGFDFQQQENKSNRYRTVFTNRLSELRNQEFDFLVYGGYVQAVIKPTKWLKITPGYRADQIDGGFTDKITGIKSNINDYGVISQPKIGMVITPFEGYSLYGNWGRTFQVGVGSATYKTLRGAVDIGPSINDGWEVGVKVHPVDWAEGRVAYWMQDATNESSRVLNSANNDSVLLGATTRQGVDIQARLNPVDPLSIWVAYSLQEAKVKTAPANTSYSVGNQIISTPNYLFSGGIDYAITPALKTSLWTTGQDDSFADQANRLPKYGAYALLNLDLGYQLTKQVDLQFQVKNLTDTQREYVFYDASLGQMYSPGDGRAFYGAVNVKFDY</sequence>
<evidence type="ECO:0000256" key="2">
    <source>
        <dbReference type="ARBA" id="ARBA00022448"/>
    </source>
</evidence>
<name>A0ABT1UF98_9GAMM</name>
<evidence type="ECO:0000259" key="14">
    <source>
        <dbReference type="SMART" id="SM00965"/>
    </source>
</evidence>
<dbReference type="Gene3D" id="3.55.50.30">
    <property type="match status" value="1"/>
</dbReference>
<keyword evidence="5 12" id="KW-0812">Transmembrane</keyword>
<dbReference type="EMBL" id="JANIBM010000006">
    <property type="protein sequence ID" value="MCQ8180907.1"/>
    <property type="molecule type" value="Genomic_DNA"/>
</dbReference>
<dbReference type="Gene3D" id="2.170.130.10">
    <property type="entry name" value="TonB-dependent receptor, plug domain"/>
    <property type="match status" value="1"/>
</dbReference>
<keyword evidence="11 12" id="KW-0998">Cell outer membrane</keyword>
<dbReference type="Proteomes" id="UP001524569">
    <property type="component" value="Unassembled WGS sequence"/>
</dbReference>
<protein>
    <submittedName>
        <fullName evidence="15">TonB-dependent receptor</fullName>
    </submittedName>
</protein>
<evidence type="ECO:0000256" key="13">
    <source>
        <dbReference type="RuleBase" id="RU003357"/>
    </source>
</evidence>
<dbReference type="InterPro" id="IPR037066">
    <property type="entry name" value="Plug_dom_sf"/>
</dbReference>
<evidence type="ECO:0000256" key="3">
    <source>
        <dbReference type="ARBA" id="ARBA00022452"/>
    </source>
</evidence>
<keyword evidence="6" id="KW-0732">Signal</keyword>
<keyword evidence="2 12" id="KW-0813">Transport</keyword>
<dbReference type="PANTHER" id="PTHR32552:SF68">
    <property type="entry name" value="FERRICHROME OUTER MEMBRANE TRANSPORTER_PHAGE RECEPTOR"/>
    <property type="match status" value="1"/>
</dbReference>
<feature type="domain" description="Secretin/TonB short N-terminal" evidence="14">
    <location>
        <begin position="62"/>
        <end position="113"/>
    </location>
</feature>
<dbReference type="Pfam" id="PF07715">
    <property type="entry name" value="Plug"/>
    <property type="match status" value="1"/>
</dbReference>
<dbReference type="InterPro" id="IPR012910">
    <property type="entry name" value="Plug_dom"/>
</dbReference>
<reference evidence="15 16" key="1">
    <citation type="submission" date="2022-07" db="EMBL/GenBank/DDBJ databases">
        <title>Methylomonas rivi sp. nov., Methylomonas rosea sp. nov., Methylomonas aureus sp. nov. and Methylomonas subterranea sp. nov., four novel methanotrophs isolated from a freshwater creek and the deep terrestrial subsurface.</title>
        <authorList>
            <person name="Abin C."/>
            <person name="Sankaranarayanan K."/>
            <person name="Garner C."/>
            <person name="Sindelar R."/>
            <person name="Kotary K."/>
            <person name="Garner R."/>
            <person name="Barclay S."/>
            <person name="Lawson P."/>
            <person name="Krumholz L."/>
        </authorList>
    </citation>
    <scope>NUCLEOTIDE SEQUENCE [LARGE SCALE GENOMIC DNA]</scope>
    <source>
        <strain evidence="15 16">SURF-1</strain>
    </source>
</reference>
<evidence type="ECO:0000256" key="10">
    <source>
        <dbReference type="ARBA" id="ARBA00023136"/>
    </source>
</evidence>
<evidence type="ECO:0000256" key="5">
    <source>
        <dbReference type="ARBA" id="ARBA00022692"/>
    </source>
</evidence>
<dbReference type="CDD" id="cd01347">
    <property type="entry name" value="ligand_gated_channel"/>
    <property type="match status" value="1"/>
</dbReference>
<evidence type="ECO:0000256" key="4">
    <source>
        <dbReference type="ARBA" id="ARBA00022496"/>
    </source>
</evidence>
<dbReference type="Gene3D" id="2.40.170.20">
    <property type="entry name" value="TonB-dependent receptor, beta-barrel domain"/>
    <property type="match status" value="1"/>
</dbReference>
<evidence type="ECO:0000256" key="6">
    <source>
        <dbReference type="ARBA" id="ARBA00022729"/>
    </source>
</evidence>
<gene>
    <name evidence="15" type="ORF">NP603_07290</name>
</gene>
<dbReference type="SUPFAM" id="SSF56935">
    <property type="entry name" value="Porins"/>
    <property type="match status" value="1"/>
</dbReference>
<keyword evidence="7" id="KW-0408">Iron</keyword>
<keyword evidence="3 12" id="KW-1134">Transmembrane beta strand</keyword>
<evidence type="ECO:0000256" key="1">
    <source>
        <dbReference type="ARBA" id="ARBA00004571"/>
    </source>
</evidence>
<comment type="similarity">
    <text evidence="12 13">Belongs to the TonB-dependent receptor family.</text>
</comment>
<accession>A0ABT1UF98</accession>
<evidence type="ECO:0000256" key="12">
    <source>
        <dbReference type="PROSITE-ProRule" id="PRU01360"/>
    </source>
</evidence>
<dbReference type="InterPro" id="IPR039426">
    <property type="entry name" value="TonB-dep_rcpt-like"/>
</dbReference>
<evidence type="ECO:0000313" key="16">
    <source>
        <dbReference type="Proteomes" id="UP001524569"/>
    </source>
</evidence>
<keyword evidence="10 12" id="KW-0472">Membrane</keyword>
<dbReference type="PANTHER" id="PTHR32552">
    <property type="entry name" value="FERRICHROME IRON RECEPTOR-RELATED"/>
    <property type="match status" value="1"/>
</dbReference>
<proteinExistence type="inferred from homology"/>
<dbReference type="PROSITE" id="PS52016">
    <property type="entry name" value="TONB_DEPENDENT_REC_3"/>
    <property type="match status" value="1"/>
</dbReference>
<dbReference type="Pfam" id="PF07660">
    <property type="entry name" value="STN"/>
    <property type="match status" value="1"/>
</dbReference>
<comment type="subcellular location">
    <subcellularLocation>
        <location evidence="1 12">Cell outer membrane</location>
        <topology evidence="1 12">Multi-pass membrane protein</topology>
    </subcellularLocation>
</comment>
<evidence type="ECO:0000256" key="11">
    <source>
        <dbReference type="ARBA" id="ARBA00023237"/>
    </source>
</evidence>
<dbReference type="RefSeq" id="WP_256610258.1">
    <property type="nucleotide sequence ID" value="NZ_JANIBM010000006.1"/>
</dbReference>
<keyword evidence="15" id="KW-0675">Receptor</keyword>
<organism evidence="15 16">
    <name type="scientific">Methylomonas aurea</name>
    <dbReference type="NCBI Taxonomy" id="2952224"/>
    <lineage>
        <taxon>Bacteria</taxon>
        <taxon>Pseudomonadati</taxon>
        <taxon>Pseudomonadota</taxon>
        <taxon>Gammaproteobacteria</taxon>
        <taxon>Methylococcales</taxon>
        <taxon>Methylococcaceae</taxon>
        <taxon>Methylomonas</taxon>
    </lineage>
</organism>
<dbReference type="SMART" id="SM00965">
    <property type="entry name" value="STN"/>
    <property type="match status" value="1"/>
</dbReference>
<dbReference type="InterPro" id="IPR011662">
    <property type="entry name" value="Secretin/TonB_short_N"/>
</dbReference>
<keyword evidence="8" id="KW-0406">Ion transport</keyword>
<evidence type="ECO:0000313" key="15">
    <source>
        <dbReference type="EMBL" id="MCQ8180907.1"/>
    </source>
</evidence>
<keyword evidence="9 13" id="KW-0798">TonB box</keyword>
<evidence type="ECO:0000256" key="8">
    <source>
        <dbReference type="ARBA" id="ARBA00023065"/>
    </source>
</evidence>